<comment type="subcellular location">
    <subcellularLocation>
        <location evidence="1">Golgi apparatus membrane</location>
        <topology evidence="1">Single-pass type II membrane protein</topology>
    </subcellularLocation>
</comment>
<evidence type="ECO:0000313" key="13">
    <source>
        <dbReference type="Proteomes" id="UP000604825"/>
    </source>
</evidence>
<dbReference type="PANTHER" id="PTHR32285:SF272">
    <property type="entry name" value="OS06G0273200 PROTEIN"/>
    <property type="match status" value="1"/>
</dbReference>
<evidence type="ECO:0000259" key="11">
    <source>
        <dbReference type="Pfam" id="PF14416"/>
    </source>
</evidence>
<keyword evidence="4 9" id="KW-0812">Transmembrane</keyword>
<evidence type="ECO:0000256" key="2">
    <source>
        <dbReference type="ARBA" id="ARBA00007727"/>
    </source>
</evidence>
<sequence>MQAKIEQKRSNLRQRLLGIASDLPMHKLQLVVTTTAASLPALAVVALVLLLLATARRPCSFLDAYRSGVSLPSPSGPSRPRAAAVRAPSGCDIFRPGEWVPDDDAPYYTNLTCPLIQEHQNCMKYGRPDRGFLRWRWRPDGCDLPRFDAAAFFDAVRNSSLAFVGDSLARNHMQSLMCLLSKVAYPKDISTTTNPEFRTMRYEPYNFTMAIFWSPFLVRGHQPDPRRHMWDIYLDEPDAAWRDAVSGFDRVVLSAATWFTRPAVFYAGGRVVGCHYCLVPGVPDLTLRYSLRMAFRSALRVLTAGGPGRFKGTVILRTLSPTSHFEGGEWDRGGDCRRTRPFAANETRMAGLDLDLHKVQVEEFARAKAEAEASGGGTRLVLMDTTAAMVLRPDGHPSRYGHWPHENVTLYHDCVHWCLPGPIDAWNDMLLQMLLRDPS</sequence>
<keyword evidence="13" id="KW-1185">Reference proteome</keyword>
<comment type="similarity">
    <text evidence="2">Belongs to the PC-esterase family. TBL subfamily.</text>
</comment>
<dbReference type="InterPro" id="IPR026057">
    <property type="entry name" value="TBL_C"/>
</dbReference>
<evidence type="ECO:0000256" key="1">
    <source>
        <dbReference type="ARBA" id="ARBA00004323"/>
    </source>
</evidence>
<feature type="domain" description="Trichome birefringence-like N-terminal" evidence="11">
    <location>
        <begin position="90"/>
        <end position="143"/>
    </location>
</feature>
<evidence type="ECO:0000313" key="12">
    <source>
        <dbReference type="EMBL" id="CAD6339563.1"/>
    </source>
</evidence>
<evidence type="ECO:0000256" key="6">
    <source>
        <dbReference type="ARBA" id="ARBA00022989"/>
    </source>
</evidence>
<dbReference type="GO" id="GO:1990538">
    <property type="term" value="F:xylan O-acetyltransferase activity"/>
    <property type="evidence" value="ECO:0007669"/>
    <property type="project" value="UniProtKB-ARBA"/>
</dbReference>
<proteinExistence type="inferred from homology"/>
<evidence type="ECO:0000256" key="5">
    <source>
        <dbReference type="ARBA" id="ARBA00022968"/>
    </source>
</evidence>
<dbReference type="Pfam" id="PF13839">
    <property type="entry name" value="PC-Esterase"/>
    <property type="match status" value="1"/>
</dbReference>
<accession>A0A811SE53</accession>
<dbReference type="Proteomes" id="UP000604825">
    <property type="component" value="Unassembled WGS sequence"/>
</dbReference>
<dbReference type="PANTHER" id="PTHR32285">
    <property type="entry name" value="PROTEIN TRICHOME BIREFRINGENCE-LIKE 9-RELATED"/>
    <property type="match status" value="1"/>
</dbReference>
<dbReference type="EMBL" id="CAJGYO010000019">
    <property type="protein sequence ID" value="CAD6339563.1"/>
    <property type="molecule type" value="Genomic_DNA"/>
</dbReference>
<evidence type="ECO:0000256" key="8">
    <source>
        <dbReference type="ARBA" id="ARBA00023136"/>
    </source>
</evidence>
<reference evidence="12" key="1">
    <citation type="submission" date="2020-10" db="EMBL/GenBank/DDBJ databases">
        <authorList>
            <person name="Han B."/>
            <person name="Lu T."/>
            <person name="Zhao Q."/>
            <person name="Huang X."/>
            <person name="Zhao Y."/>
        </authorList>
    </citation>
    <scope>NUCLEOTIDE SEQUENCE</scope>
</reference>
<dbReference type="InterPro" id="IPR025846">
    <property type="entry name" value="TBL_N"/>
</dbReference>
<evidence type="ECO:0000256" key="7">
    <source>
        <dbReference type="ARBA" id="ARBA00023034"/>
    </source>
</evidence>
<dbReference type="AlphaFoldDB" id="A0A811SE53"/>
<keyword evidence="3" id="KW-0808">Transferase</keyword>
<organism evidence="12 13">
    <name type="scientific">Miscanthus lutarioriparius</name>
    <dbReference type="NCBI Taxonomy" id="422564"/>
    <lineage>
        <taxon>Eukaryota</taxon>
        <taxon>Viridiplantae</taxon>
        <taxon>Streptophyta</taxon>
        <taxon>Embryophyta</taxon>
        <taxon>Tracheophyta</taxon>
        <taxon>Spermatophyta</taxon>
        <taxon>Magnoliopsida</taxon>
        <taxon>Liliopsida</taxon>
        <taxon>Poales</taxon>
        <taxon>Poaceae</taxon>
        <taxon>PACMAD clade</taxon>
        <taxon>Panicoideae</taxon>
        <taxon>Andropogonodae</taxon>
        <taxon>Andropogoneae</taxon>
        <taxon>Saccharinae</taxon>
        <taxon>Miscanthus</taxon>
    </lineage>
</organism>
<keyword evidence="5" id="KW-0735">Signal-anchor</keyword>
<dbReference type="InterPro" id="IPR029962">
    <property type="entry name" value="TBL"/>
</dbReference>
<keyword evidence="6 9" id="KW-1133">Transmembrane helix</keyword>
<dbReference type="OrthoDB" id="630188at2759"/>
<protein>
    <recommendedName>
        <fullName evidence="14">Trichome birefringence-like N-terminal domain-containing protein</fullName>
    </recommendedName>
</protein>
<feature type="transmembrane region" description="Helical" evidence="9">
    <location>
        <begin position="30"/>
        <end position="53"/>
    </location>
</feature>
<evidence type="ECO:0000256" key="3">
    <source>
        <dbReference type="ARBA" id="ARBA00022679"/>
    </source>
</evidence>
<evidence type="ECO:0000256" key="4">
    <source>
        <dbReference type="ARBA" id="ARBA00022692"/>
    </source>
</evidence>
<comment type="caution">
    <text evidence="12">The sequence shown here is derived from an EMBL/GenBank/DDBJ whole genome shotgun (WGS) entry which is preliminary data.</text>
</comment>
<dbReference type="Pfam" id="PF14416">
    <property type="entry name" value="PMR5N"/>
    <property type="match status" value="1"/>
</dbReference>
<name>A0A811SE53_9POAL</name>
<keyword evidence="7" id="KW-0333">Golgi apparatus</keyword>
<evidence type="ECO:0000256" key="9">
    <source>
        <dbReference type="SAM" id="Phobius"/>
    </source>
</evidence>
<gene>
    <name evidence="12" type="ORF">NCGR_LOCUS63661</name>
</gene>
<evidence type="ECO:0008006" key="14">
    <source>
        <dbReference type="Google" id="ProtNLM"/>
    </source>
</evidence>
<evidence type="ECO:0000259" key="10">
    <source>
        <dbReference type="Pfam" id="PF13839"/>
    </source>
</evidence>
<dbReference type="GO" id="GO:0000139">
    <property type="term" value="C:Golgi membrane"/>
    <property type="evidence" value="ECO:0007669"/>
    <property type="project" value="UniProtKB-SubCell"/>
</dbReference>
<feature type="domain" description="Trichome birefringence-like C-terminal" evidence="10">
    <location>
        <begin position="144"/>
        <end position="433"/>
    </location>
</feature>
<keyword evidence="8 9" id="KW-0472">Membrane</keyword>